<protein>
    <submittedName>
        <fullName evidence="1">Uncharacterized protein</fullName>
    </submittedName>
</protein>
<dbReference type="EMBL" id="JARKIK010000050">
    <property type="protein sequence ID" value="KAK8734640.1"/>
    <property type="molecule type" value="Genomic_DNA"/>
</dbReference>
<feature type="non-terminal residue" evidence="1">
    <location>
        <position position="1"/>
    </location>
</feature>
<sequence length="143" mass="16123">AYVGDSRIRQHLEVLLDLIRSLQPRITTHLGEVITVETFLGEEGLKNWRKYKHNFRVECSQAPGLIVDFHWAAFIDRGQTPRNEGDVMVGALDLLHRWIKAPQDQIPDIIVLTDRRGSCKCDEYTAASSAKSVNPCYSGLGFA</sequence>
<reference evidence="1 2" key="1">
    <citation type="journal article" date="2024" name="BMC Genomics">
        <title>Genome assembly of redclaw crayfish (Cherax quadricarinatus) provides insights into its immune adaptation and hypoxia tolerance.</title>
        <authorList>
            <person name="Liu Z."/>
            <person name="Zheng J."/>
            <person name="Li H."/>
            <person name="Fang K."/>
            <person name="Wang S."/>
            <person name="He J."/>
            <person name="Zhou D."/>
            <person name="Weng S."/>
            <person name="Chi M."/>
            <person name="Gu Z."/>
            <person name="He J."/>
            <person name="Li F."/>
            <person name="Wang M."/>
        </authorList>
    </citation>
    <scope>NUCLEOTIDE SEQUENCE [LARGE SCALE GENOMIC DNA]</scope>
    <source>
        <strain evidence="1">ZL_2023a</strain>
    </source>
</reference>
<keyword evidence="2" id="KW-1185">Reference proteome</keyword>
<evidence type="ECO:0000313" key="2">
    <source>
        <dbReference type="Proteomes" id="UP001445076"/>
    </source>
</evidence>
<organism evidence="1 2">
    <name type="scientific">Cherax quadricarinatus</name>
    <name type="common">Australian red claw crayfish</name>
    <dbReference type="NCBI Taxonomy" id="27406"/>
    <lineage>
        <taxon>Eukaryota</taxon>
        <taxon>Metazoa</taxon>
        <taxon>Ecdysozoa</taxon>
        <taxon>Arthropoda</taxon>
        <taxon>Crustacea</taxon>
        <taxon>Multicrustacea</taxon>
        <taxon>Malacostraca</taxon>
        <taxon>Eumalacostraca</taxon>
        <taxon>Eucarida</taxon>
        <taxon>Decapoda</taxon>
        <taxon>Pleocyemata</taxon>
        <taxon>Astacidea</taxon>
        <taxon>Parastacoidea</taxon>
        <taxon>Parastacidae</taxon>
        <taxon>Cherax</taxon>
    </lineage>
</organism>
<evidence type="ECO:0000313" key="1">
    <source>
        <dbReference type="EMBL" id="KAK8734640.1"/>
    </source>
</evidence>
<name>A0AAW0WQW9_CHEQU</name>
<dbReference type="AlphaFoldDB" id="A0AAW0WQW9"/>
<comment type="caution">
    <text evidence="1">The sequence shown here is derived from an EMBL/GenBank/DDBJ whole genome shotgun (WGS) entry which is preliminary data.</text>
</comment>
<proteinExistence type="predicted"/>
<dbReference type="Proteomes" id="UP001445076">
    <property type="component" value="Unassembled WGS sequence"/>
</dbReference>
<accession>A0AAW0WQW9</accession>
<gene>
    <name evidence="1" type="ORF">OTU49_005910</name>
</gene>